<keyword evidence="2" id="KW-0472">Membrane</keyword>
<dbReference type="KEGG" id="parq:DSM112329_04115"/>
<accession>A0AAU7B0X8</accession>
<dbReference type="EMBL" id="CP114014">
    <property type="protein sequence ID" value="XAY07234.1"/>
    <property type="molecule type" value="Genomic_DNA"/>
</dbReference>
<evidence type="ECO:0000256" key="2">
    <source>
        <dbReference type="SAM" id="Phobius"/>
    </source>
</evidence>
<feature type="compositionally biased region" description="Low complexity" evidence="1">
    <location>
        <begin position="52"/>
        <end position="71"/>
    </location>
</feature>
<dbReference type="AlphaFoldDB" id="A0AAU7B0X8"/>
<organism evidence="3">
    <name type="scientific">Paraconexibacter sp. AEG42_29</name>
    <dbReference type="NCBI Taxonomy" id="2997339"/>
    <lineage>
        <taxon>Bacteria</taxon>
        <taxon>Bacillati</taxon>
        <taxon>Actinomycetota</taxon>
        <taxon>Thermoleophilia</taxon>
        <taxon>Solirubrobacterales</taxon>
        <taxon>Paraconexibacteraceae</taxon>
        <taxon>Paraconexibacter</taxon>
    </lineage>
</organism>
<proteinExistence type="predicted"/>
<feature type="region of interest" description="Disordered" evidence="1">
    <location>
        <begin position="1"/>
        <end position="92"/>
    </location>
</feature>
<reference evidence="3" key="1">
    <citation type="submission" date="2022-12" db="EMBL/GenBank/DDBJ databases">
        <title>Paraconexibacter alkalitolerans sp. nov. and Baekduia alba sp. nov., isolated from soil and emended description of the genera Paraconexibacter (Chun et al., 2020) and Baekduia (An et al., 2020).</title>
        <authorList>
            <person name="Vieira S."/>
            <person name="Huber K.J."/>
            <person name="Geppert A."/>
            <person name="Wolf J."/>
            <person name="Neumann-Schaal M."/>
            <person name="Muesken M."/>
            <person name="Overmann J."/>
        </authorList>
    </citation>
    <scope>NUCLEOTIDE SEQUENCE</scope>
    <source>
        <strain evidence="3">AEG42_29</strain>
    </source>
</reference>
<keyword evidence="2" id="KW-0812">Transmembrane</keyword>
<evidence type="ECO:0000313" key="3">
    <source>
        <dbReference type="EMBL" id="XAY07234.1"/>
    </source>
</evidence>
<evidence type="ECO:0008006" key="4">
    <source>
        <dbReference type="Google" id="ProtNLM"/>
    </source>
</evidence>
<dbReference type="RefSeq" id="WP_354698437.1">
    <property type="nucleotide sequence ID" value="NZ_CP114014.1"/>
</dbReference>
<gene>
    <name evidence="3" type="ORF">DSM112329_04115</name>
</gene>
<keyword evidence="2" id="KW-1133">Transmembrane helix</keyword>
<feature type="compositionally biased region" description="Low complexity" evidence="1">
    <location>
        <begin position="35"/>
        <end position="44"/>
    </location>
</feature>
<feature type="transmembrane region" description="Helical" evidence="2">
    <location>
        <begin position="94"/>
        <end position="119"/>
    </location>
</feature>
<sequence>MGRRDAFGNEIDDDAPDGGTGASASVSGRSGGGTRDPFGGAPDPFGAPPDPFTGASGPFSGAPGPSAGDLRPPLPPPPPGRPGRPAPGPRRRGLVSPALGVLLTVGVVMAAVFGITALVDEASDRVQDTRRAITTGFGSFTVPSLPALPPAAPSARESPAAPQTPPVGFGKGSLLLKSNFADALRILRAEGARARTLRVAADRIDGILVTPDGRQKIVQVTWQGRRTVLGTVPAGPPGPGLIRLDSLVRSAPFRLARSAAERAGRPVSSVDYVVALGILPGQVWSLFLKDGGGHYTGDRDGRITRKVS</sequence>
<feature type="compositionally biased region" description="Pro residues" evidence="1">
    <location>
        <begin position="72"/>
        <end position="88"/>
    </location>
</feature>
<protein>
    <recommendedName>
        <fullName evidence="4">PepSY domain-containing protein</fullName>
    </recommendedName>
</protein>
<evidence type="ECO:0000256" key="1">
    <source>
        <dbReference type="SAM" id="MobiDB-lite"/>
    </source>
</evidence>
<name>A0AAU7B0X8_9ACTN</name>